<name>A0A3R7HYY0_9EURO</name>
<accession>A0A3R7HYY0</accession>
<dbReference type="AlphaFoldDB" id="A0A3R7HYY0"/>
<evidence type="ECO:0000256" key="10">
    <source>
        <dbReference type="ARBA" id="ARBA00026119"/>
    </source>
</evidence>
<evidence type="ECO:0000256" key="13">
    <source>
        <dbReference type="RuleBase" id="RU361277"/>
    </source>
</evidence>
<dbReference type="GO" id="GO:0042732">
    <property type="term" value="P:D-xylose metabolic process"/>
    <property type="evidence" value="ECO:0007669"/>
    <property type="project" value="UniProtKB-KW"/>
</dbReference>
<dbReference type="InterPro" id="IPR036291">
    <property type="entry name" value="NAD(P)-bd_dom_sf"/>
</dbReference>
<feature type="domain" description="Alcohol dehydrogenase-like N-terminal" evidence="15">
    <location>
        <begin position="35"/>
        <end position="149"/>
    </location>
</feature>
<gene>
    <name evidence="16" type="ORF">CFD26_100589</name>
</gene>
<evidence type="ECO:0000313" key="16">
    <source>
        <dbReference type="EMBL" id="RLM00678.1"/>
    </source>
</evidence>
<keyword evidence="6" id="KW-0560">Oxidoreductase</keyword>
<evidence type="ECO:0000256" key="11">
    <source>
        <dbReference type="ARBA" id="ARBA00030139"/>
    </source>
</evidence>
<comment type="cofactor">
    <cofactor evidence="1 13">
        <name>Zn(2+)</name>
        <dbReference type="ChEBI" id="CHEBI:29105"/>
    </cofactor>
</comment>
<dbReference type="InterPro" id="IPR045306">
    <property type="entry name" value="SDH-like"/>
</dbReference>
<dbReference type="EMBL" id="NIDN02000012">
    <property type="protein sequence ID" value="RLM00678.1"/>
    <property type="molecule type" value="Genomic_DNA"/>
</dbReference>
<comment type="pathway">
    <text evidence="9">Carbohydrate degradation; L-arabinose degradation via L-arabinitol; D-xylulose 5-phosphate from L-arabinose (fungal route): step 4/5.</text>
</comment>
<dbReference type="GO" id="GO:0003939">
    <property type="term" value="F:L-iditol 2-dehydrogenase (NAD+) activity"/>
    <property type="evidence" value="ECO:0007669"/>
    <property type="project" value="TreeGrafter"/>
</dbReference>
<dbReference type="Pfam" id="PF08240">
    <property type="entry name" value="ADH_N"/>
    <property type="match status" value="1"/>
</dbReference>
<dbReference type="PANTHER" id="PTHR43161:SF9">
    <property type="entry name" value="SORBITOL DEHYDROGENASE"/>
    <property type="match status" value="1"/>
</dbReference>
<evidence type="ECO:0000256" key="6">
    <source>
        <dbReference type="ARBA" id="ARBA00023002"/>
    </source>
</evidence>
<dbReference type="SUPFAM" id="SSF51735">
    <property type="entry name" value="NAD(P)-binding Rossmann-fold domains"/>
    <property type="match status" value="1"/>
</dbReference>
<evidence type="ECO:0000259" key="14">
    <source>
        <dbReference type="Pfam" id="PF00107"/>
    </source>
</evidence>
<dbReference type="STRING" id="1245748.A0A3R7HYY0"/>
<comment type="caution">
    <text evidence="16">The sequence shown here is derived from an EMBL/GenBank/DDBJ whole genome shotgun (WGS) entry which is preliminary data.</text>
</comment>
<evidence type="ECO:0000256" key="8">
    <source>
        <dbReference type="ARBA" id="ARBA00024843"/>
    </source>
</evidence>
<dbReference type="GO" id="GO:0046526">
    <property type="term" value="F:D-xylulose reductase activity"/>
    <property type="evidence" value="ECO:0007669"/>
    <property type="project" value="UniProtKB-EC"/>
</dbReference>
<organism evidence="16 17">
    <name type="scientific">Aspergillus turcosus</name>
    <dbReference type="NCBI Taxonomy" id="1245748"/>
    <lineage>
        <taxon>Eukaryota</taxon>
        <taxon>Fungi</taxon>
        <taxon>Dikarya</taxon>
        <taxon>Ascomycota</taxon>
        <taxon>Pezizomycotina</taxon>
        <taxon>Eurotiomycetes</taxon>
        <taxon>Eurotiomycetidae</taxon>
        <taxon>Eurotiales</taxon>
        <taxon>Aspergillaceae</taxon>
        <taxon>Aspergillus</taxon>
        <taxon>Aspergillus subgen. Fumigati</taxon>
    </lineage>
</organism>
<reference evidence="16 17" key="1">
    <citation type="submission" date="2018-08" db="EMBL/GenBank/DDBJ databases">
        <title>Draft genome sequences of two Aspergillus turcosus clinical strains isolated from bronchoalveolar lavage fluid: one azole-susceptible and the other azole-resistant.</title>
        <authorList>
            <person name="Parent-Michaud M."/>
            <person name="Dufresne P.J."/>
            <person name="Fournier E."/>
            <person name="Martineau C."/>
            <person name="Moreira S."/>
            <person name="Perkins V."/>
            <person name="De Repentigny L."/>
            <person name="Dufresne S.F."/>
        </authorList>
    </citation>
    <scope>NUCLEOTIDE SEQUENCE [LARGE SCALE GENOMIC DNA]</scope>
    <source>
        <strain evidence="16">HMR AF 1038</strain>
    </source>
</reference>
<evidence type="ECO:0000256" key="2">
    <source>
        <dbReference type="ARBA" id="ARBA00008072"/>
    </source>
</evidence>
<evidence type="ECO:0000256" key="1">
    <source>
        <dbReference type="ARBA" id="ARBA00001947"/>
    </source>
</evidence>
<evidence type="ECO:0000256" key="4">
    <source>
        <dbReference type="ARBA" id="ARBA00022723"/>
    </source>
</evidence>
<evidence type="ECO:0000256" key="9">
    <source>
        <dbReference type="ARBA" id="ARBA00025713"/>
    </source>
</evidence>
<dbReference type="Proteomes" id="UP000215289">
    <property type="component" value="Unassembled WGS sequence"/>
</dbReference>
<evidence type="ECO:0000259" key="15">
    <source>
        <dbReference type="Pfam" id="PF08240"/>
    </source>
</evidence>
<dbReference type="CDD" id="cd05285">
    <property type="entry name" value="sorbitol_DH"/>
    <property type="match status" value="1"/>
</dbReference>
<dbReference type="GO" id="GO:0008270">
    <property type="term" value="F:zinc ion binding"/>
    <property type="evidence" value="ECO:0007669"/>
    <property type="project" value="InterPro"/>
</dbReference>
<evidence type="ECO:0000256" key="7">
    <source>
        <dbReference type="ARBA" id="ARBA00023027"/>
    </source>
</evidence>
<dbReference type="PROSITE" id="PS00059">
    <property type="entry name" value="ADH_ZINC"/>
    <property type="match status" value="1"/>
</dbReference>
<evidence type="ECO:0000256" key="3">
    <source>
        <dbReference type="ARBA" id="ARBA00022629"/>
    </source>
</evidence>
<dbReference type="Gene3D" id="3.90.180.10">
    <property type="entry name" value="Medium-chain alcohol dehydrogenases, catalytic domain"/>
    <property type="match status" value="1"/>
</dbReference>
<dbReference type="EC" id="1.1.1.9" evidence="10"/>
<keyword evidence="3" id="KW-0119">Carbohydrate metabolism</keyword>
<keyword evidence="3" id="KW-0859">Xylose metabolism</keyword>
<comment type="similarity">
    <text evidence="2 13">Belongs to the zinc-containing alcohol dehydrogenase family.</text>
</comment>
<proteinExistence type="inferred from homology"/>
<dbReference type="GO" id="GO:0006062">
    <property type="term" value="P:sorbitol catabolic process"/>
    <property type="evidence" value="ECO:0007669"/>
    <property type="project" value="TreeGrafter"/>
</dbReference>
<dbReference type="Gene3D" id="3.40.50.720">
    <property type="entry name" value="NAD(P)-binding Rossmann-like Domain"/>
    <property type="match status" value="1"/>
</dbReference>
<evidence type="ECO:0000256" key="5">
    <source>
        <dbReference type="ARBA" id="ARBA00022833"/>
    </source>
</evidence>
<comment type="function">
    <text evidence="8">Xylitol dehydrogenase which catalyzes the conversion of xylitol to D-xylulose. Xylose is a major component of hemicelluloses such as xylan. Most fungi utilize D-xylose via three enzymatic reactions, xylose reductase (XR), xylitol dehydrogenase (XDH), and xylulokinase, to form xylulose 5-phosphate, which enters pentose phosphate pathway.</text>
</comment>
<protein>
    <recommendedName>
        <fullName evidence="12">Probable D-xylulose reductase A</fullName>
        <ecNumber evidence="10">1.1.1.9</ecNumber>
    </recommendedName>
    <alternativeName>
        <fullName evidence="11">Xylitol dehydrogenase A</fullName>
    </alternativeName>
</protein>
<dbReference type="InterPro" id="IPR011032">
    <property type="entry name" value="GroES-like_sf"/>
</dbReference>
<feature type="domain" description="Alcohol dehydrogenase-like C-terminal" evidence="14">
    <location>
        <begin position="190"/>
        <end position="335"/>
    </location>
</feature>
<keyword evidence="7" id="KW-0520">NAD</keyword>
<sequence>MGSVSLSEMQNPSCLLYGPFDARFEDRPIPQIEDPSDVIIRIAYTGVCGSDVHFWLHGGVKRLVSPEQPIVMGHEASGIVHTVGSAVSTIQPGDHVAIEPGYPCHRCSCCKSGRYNLCPRMKFAAAPPSCHGTLTKFFRLPADYCYKIPPGTLGLDEAVLMEPLAVAVHSVRQVGVRPGDRVVVFGAGTVGLLCAAVAREFGARTIIAVDVNETKLRFAQSFLPLASGEMAFGTFVPDAGKSAEENAVALLEEYDRAEHRSDEIPGFDVAIEATGAEPCVQMGIEVLRVGGAFIQTGLGKRNVSFPICTVAEREIVVKGCFRYGPGDFRMGLRFAVEGRIPVKQFITRVLPFERVTEAWETTRRGEGIKTLIEVFSHSSEACSVPSSR</sequence>
<dbReference type="Pfam" id="PF00107">
    <property type="entry name" value="ADH_zinc_N"/>
    <property type="match status" value="1"/>
</dbReference>
<keyword evidence="4 13" id="KW-0479">Metal-binding</keyword>
<dbReference type="FunFam" id="3.40.50.720:FF:000068">
    <property type="entry name" value="Sorbitol dehydrogenase"/>
    <property type="match status" value="1"/>
</dbReference>
<evidence type="ECO:0000313" key="17">
    <source>
        <dbReference type="Proteomes" id="UP000215289"/>
    </source>
</evidence>
<dbReference type="SUPFAM" id="SSF50129">
    <property type="entry name" value="GroES-like"/>
    <property type="match status" value="1"/>
</dbReference>
<dbReference type="InterPro" id="IPR013149">
    <property type="entry name" value="ADH-like_C"/>
</dbReference>
<dbReference type="OrthoDB" id="3941538at2759"/>
<evidence type="ECO:0000256" key="12">
    <source>
        <dbReference type="ARBA" id="ARBA00069629"/>
    </source>
</evidence>
<dbReference type="InterPro" id="IPR002328">
    <property type="entry name" value="ADH_Zn_CS"/>
</dbReference>
<dbReference type="InterPro" id="IPR013154">
    <property type="entry name" value="ADH-like_N"/>
</dbReference>
<dbReference type="PANTHER" id="PTHR43161">
    <property type="entry name" value="SORBITOL DEHYDROGENASE"/>
    <property type="match status" value="1"/>
</dbReference>
<keyword evidence="5 13" id="KW-0862">Zinc</keyword>
<keyword evidence="17" id="KW-1185">Reference proteome</keyword>